<dbReference type="PROSITE" id="PS51892">
    <property type="entry name" value="SUBTILASE"/>
    <property type="match status" value="1"/>
</dbReference>
<name>A0A139H217_9PEZI</name>
<evidence type="ECO:0000256" key="3">
    <source>
        <dbReference type="ARBA" id="ARBA00022801"/>
    </source>
</evidence>
<dbReference type="InterPro" id="IPR023828">
    <property type="entry name" value="Peptidase_S8_Ser-AS"/>
</dbReference>
<keyword evidence="9" id="KW-1185">Reference proteome</keyword>
<dbReference type="SUPFAM" id="SSF52743">
    <property type="entry name" value="Subtilisin-like"/>
    <property type="match status" value="1"/>
</dbReference>
<evidence type="ECO:0000259" key="7">
    <source>
        <dbReference type="Pfam" id="PF00082"/>
    </source>
</evidence>
<dbReference type="PRINTS" id="PR00723">
    <property type="entry name" value="SUBTILISIN"/>
</dbReference>
<evidence type="ECO:0000256" key="1">
    <source>
        <dbReference type="ARBA" id="ARBA00011073"/>
    </source>
</evidence>
<dbReference type="InterPro" id="IPR034193">
    <property type="entry name" value="PCSK9_ProteinaseK-like"/>
</dbReference>
<accession>A0A139H217</accession>
<dbReference type="PANTHER" id="PTHR43806:SF58">
    <property type="entry name" value="ALKALINE PROTEASE 1-RELATED"/>
    <property type="match status" value="1"/>
</dbReference>
<dbReference type="PROSITE" id="PS00136">
    <property type="entry name" value="SUBTILASE_ASP"/>
    <property type="match status" value="1"/>
</dbReference>
<feature type="active site" description="Charge relay system" evidence="5">
    <location>
        <position position="329"/>
    </location>
</feature>
<keyword evidence="2 5" id="KW-0645">Protease</keyword>
<evidence type="ECO:0000313" key="9">
    <source>
        <dbReference type="Proteomes" id="UP000070133"/>
    </source>
</evidence>
<dbReference type="InterPro" id="IPR050131">
    <property type="entry name" value="Peptidase_S8_subtilisin-like"/>
</dbReference>
<dbReference type="SUPFAM" id="SSF54897">
    <property type="entry name" value="Protease propeptides/inhibitors"/>
    <property type="match status" value="1"/>
</dbReference>
<dbReference type="Pfam" id="PF00082">
    <property type="entry name" value="Peptidase_S8"/>
    <property type="match status" value="1"/>
</dbReference>
<sequence length="542" mass="58017">MWRTKKAQDLGLQKGNISLLKSSVRMAYIITAKDSSSIPQLAVGRSLRKLHPLVFQPPSWQFLDNFSHRQECRIAKLDRRIWLWRPRRRTLHVVPVYLPASVSRPIVVRSLYQLHTLERSARRTILTQSGWQLFSALKRIALLVLHTFPRTSFDMRSFLNFLLALPAALAAPVVLENRQSETIARSWIVRVDQNAVLADVISQVSQAAGVQAKHTYNFGNFKGFSMDGVDDLTSLVANIASIQSIEPNSVVRTNALVTQNNVPSYGLARISHRQNGATSYIYDDSAGQGTFAYIIDTGIRQSHQDFGGRAISGASFVDGEPTTIDMNGHGTHVAGTTGGSSYGVAKKTTLIAVKVLGAEGSGSLDGVIAGIDFAVNDMKSKGRVGKSVANLSLGSSIPSPMTNAAVREAVAQGLFCSVAAGNSGLPAITASPASEPSACTIGASDKHDARASYSNFGLLVDVFAPGTNITSAWYRSDTDANTISGTSMATPHVTGLGAYLLALEGSRAPEALCERVKELSTKNALEGTLLSGNRLAYNGNGA</sequence>
<keyword evidence="3 5" id="KW-0378">Hydrolase</keyword>
<dbReference type="InterPro" id="IPR023827">
    <property type="entry name" value="Peptidase_S8_Asp-AS"/>
</dbReference>
<dbReference type="FunFam" id="3.40.50.200:FF:000014">
    <property type="entry name" value="Proteinase K"/>
    <property type="match status" value="1"/>
</dbReference>
<feature type="active site" description="Charge relay system" evidence="5">
    <location>
        <position position="296"/>
    </location>
</feature>
<organism evidence="8 9">
    <name type="scientific">Pseudocercospora eumusae</name>
    <dbReference type="NCBI Taxonomy" id="321146"/>
    <lineage>
        <taxon>Eukaryota</taxon>
        <taxon>Fungi</taxon>
        <taxon>Dikarya</taxon>
        <taxon>Ascomycota</taxon>
        <taxon>Pezizomycotina</taxon>
        <taxon>Dothideomycetes</taxon>
        <taxon>Dothideomycetidae</taxon>
        <taxon>Mycosphaerellales</taxon>
        <taxon>Mycosphaerellaceae</taxon>
        <taxon>Pseudocercospora</taxon>
    </lineage>
</organism>
<dbReference type="OrthoDB" id="206201at2759"/>
<dbReference type="PANTHER" id="PTHR43806">
    <property type="entry name" value="PEPTIDASE S8"/>
    <property type="match status" value="1"/>
</dbReference>
<proteinExistence type="inferred from homology"/>
<protein>
    <recommendedName>
        <fullName evidence="7">Peptidase S8/S53 domain-containing protein</fullName>
    </recommendedName>
</protein>
<gene>
    <name evidence="8" type="ORF">AC578_6313</name>
</gene>
<dbReference type="GO" id="GO:0004252">
    <property type="term" value="F:serine-type endopeptidase activity"/>
    <property type="evidence" value="ECO:0007669"/>
    <property type="project" value="UniProtKB-UniRule"/>
</dbReference>
<reference evidence="8 9" key="1">
    <citation type="submission" date="2015-07" db="EMBL/GenBank/DDBJ databases">
        <title>Comparative genomics of the Sigatoka disease complex on banana suggests a link between parallel evolutionary changes in Pseudocercospora fijiensis and Pseudocercospora eumusae and increased virulence on the banana host.</title>
        <authorList>
            <person name="Chang T.-C."/>
            <person name="Salvucci A."/>
            <person name="Crous P.W."/>
            <person name="Stergiopoulos I."/>
        </authorList>
    </citation>
    <scope>NUCLEOTIDE SEQUENCE [LARGE SCALE GENOMIC DNA]</scope>
    <source>
        <strain evidence="8 9">CBS 114824</strain>
    </source>
</reference>
<dbReference type="InterPro" id="IPR036852">
    <property type="entry name" value="Peptidase_S8/S53_dom_sf"/>
</dbReference>
<dbReference type="STRING" id="321146.A0A139H217"/>
<keyword evidence="4 5" id="KW-0720">Serine protease</keyword>
<feature type="domain" description="Peptidase S8/S53" evidence="7">
    <location>
        <begin position="288"/>
        <end position="524"/>
    </location>
</feature>
<evidence type="ECO:0000256" key="4">
    <source>
        <dbReference type="ARBA" id="ARBA00022825"/>
    </source>
</evidence>
<dbReference type="GO" id="GO:0005576">
    <property type="term" value="C:extracellular region"/>
    <property type="evidence" value="ECO:0007669"/>
    <property type="project" value="UniProtKB-ARBA"/>
</dbReference>
<evidence type="ECO:0000256" key="2">
    <source>
        <dbReference type="ARBA" id="ARBA00022670"/>
    </source>
</evidence>
<dbReference type="GO" id="GO:0006508">
    <property type="term" value="P:proteolysis"/>
    <property type="evidence" value="ECO:0007669"/>
    <property type="project" value="UniProtKB-KW"/>
</dbReference>
<dbReference type="Proteomes" id="UP000070133">
    <property type="component" value="Unassembled WGS sequence"/>
</dbReference>
<evidence type="ECO:0000256" key="6">
    <source>
        <dbReference type="RuleBase" id="RU003355"/>
    </source>
</evidence>
<dbReference type="InterPro" id="IPR000209">
    <property type="entry name" value="Peptidase_S8/S53_dom"/>
</dbReference>
<dbReference type="PROSITE" id="PS00138">
    <property type="entry name" value="SUBTILASE_SER"/>
    <property type="match status" value="1"/>
</dbReference>
<dbReference type="InterPro" id="IPR015500">
    <property type="entry name" value="Peptidase_S8_subtilisin-rel"/>
</dbReference>
<dbReference type="CDD" id="cd04077">
    <property type="entry name" value="Peptidases_S8_PCSK9_ProteinaseK_like"/>
    <property type="match status" value="1"/>
</dbReference>
<evidence type="ECO:0000256" key="5">
    <source>
        <dbReference type="PROSITE-ProRule" id="PRU01240"/>
    </source>
</evidence>
<dbReference type="EMBL" id="LFZN01000173">
    <property type="protein sequence ID" value="KXS96503.1"/>
    <property type="molecule type" value="Genomic_DNA"/>
</dbReference>
<comment type="similarity">
    <text evidence="1 5 6">Belongs to the peptidase S8 family.</text>
</comment>
<evidence type="ECO:0000313" key="8">
    <source>
        <dbReference type="EMBL" id="KXS96503.1"/>
    </source>
</evidence>
<feature type="active site" description="Charge relay system" evidence="5">
    <location>
        <position position="487"/>
    </location>
</feature>
<comment type="caution">
    <text evidence="8">The sequence shown here is derived from an EMBL/GenBank/DDBJ whole genome shotgun (WGS) entry which is preliminary data.</text>
</comment>
<dbReference type="AlphaFoldDB" id="A0A139H217"/>
<dbReference type="Gene3D" id="3.40.50.200">
    <property type="entry name" value="Peptidase S8/S53 domain"/>
    <property type="match status" value="1"/>
</dbReference>